<protein>
    <submittedName>
        <fullName evidence="1">Uncharacterized protein</fullName>
    </submittedName>
</protein>
<keyword evidence="2" id="KW-1185">Reference proteome</keyword>
<dbReference type="EMBL" id="JANJQO010000420">
    <property type="protein sequence ID" value="KAJ2977969.1"/>
    <property type="molecule type" value="Genomic_DNA"/>
</dbReference>
<dbReference type="Proteomes" id="UP001143910">
    <property type="component" value="Unassembled WGS sequence"/>
</dbReference>
<name>A0ACC1NFY1_9HYPO</name>
<gene>
    <name evidence="1" type="ORF">NQ176_g4077</name>
</gene>
<evidence type="ECO:0000313" key="1">
    <source>
        <dbReference type="EMBL" id="KAJ2977969.1"/>
    </source>
</evidence>
<evidence type="ECO:0000313" key="2">
    <source>
        <dbReference type="Proteomes" id="UP001143910"/>
    </source>
</evidence>
<proteinExistence type="predicted"/>
<reference evidence="1" key="1">
    <citation type="submission" date="2022-08" db="EMBL/GenBank/DDBJ databases">
        <title>Genome Sequence of Lecanicillium fungicola.</title>
        <authorList>
            <person name="Buettner E."/>
        </authorList>
    </citation>
    <scope>NUCLEOTIDE SEQUENCE</scope>
    <source>
        <strain evidence="1">Babe33</strain>
    </source>
</reference>
<accession>A0ACC1NFY1</accession>
<organism evidence="1 2">
    <name type="scientific">Zarea fungicola</name>
    <dbReference type="NCBI Taxonomy" id="93591"/>
    <lineage>
        <taxon>Eukaryota</taxon>
        <taxon>Fungi</taxon>
        <taxon>Dikarya</taxon>
        <taxon>Ascomycota</taxon>
        <taxon>Pezizomycotina</taxon>
        <taxon>Sordariomycetes</taxon>
        <taxon>Hypocreomycetidae</taxon>
        <taxon>Hypocreales</taxon>
        <taxon>Cordycipitaceae</taxon>
        <taxon>Zarea</taxon>
    </lineage>
</organism>
<sequence>MEGNQCPLASQSRVEDLSGLGLSPGGNPYAAFIDACQDNHSEIQSRYEAHRTTRNSQQKDRFLSAEYQKLELDQHLFRIVHPNVEPGFRDERNCFVIWARPPDHTIRLALQVQEMLKEAAKIDRSMVDASTLHALDCAGSGNVQESKRDFVDNISWEVRTSPPAVDDDDPEGVAQSDSYTYHHLRRDVFNQIQHSGLEVGSRYQVPSAHITLGRYVSNEDHDTPEKRKAWIETLENINKWLAENIWDNSSADYIGEWVVGQETGLDARSGVLWYGGGRTIQMGEGF</sequence>
<comment type="caution">
    <text evidence="1">The sequence shown here is derived from an EMBL/GenBank/DDBJ whole genome shotgun (WGS) entry which is preliminary data.</text>
</comment>